<accession>A0A953I538</accession>
<sequence>MPSVPGTESAYDRLPHAHGLVWKPARGASRAPEAGDSHTGMEGRIRIYPDTSGTVTTGLGDRTMVRRAWWVVLTLAMVLAAQWMMARGHADLAVNEELLAGNPTLHVSAEEEYRGTVIVLHGFGGSKEMMQYWGYALARLGFDVYIPDLPGHGAQTAPMADSPGTANQVRDALVAAGRAEPDRVGLIGHPTSLNPLAPLYDLDAVADAARRLSSDVGGDVPAGAAPGGSPAWLLLGLAGGVGALPAVAALVRPDPRRSGRRQQPAGLVTGLAAVAVSLLSAVLAVVYLRVPQLGVATLDYLLPYFLVAAVVLLLLRKLWPREFGASAPGEAESVPHSLLRGLAVALAFLGALVPVIHQNVTYFVPTGPRILPLAATALAYWLYAFQEESLKRAVAGGPSPAGLVLGLAAKILMVATWVGAGVLPNPPAHLPAVLPVALGVLVTLEILSGVLAAMRLSALSVALAEAVAVGWTAAVMLPLL</sequence>
<feature type="transmembrane region" description="Helical" evidence="1">
    <location>
        <begin position="432"/>
        <end position="454"/>
    </location>
</feature>
<feature type="transmembrane region" description="Helical" evidence="1">
    <location>
        <begin position="300"/>
        <end position="318"/>
    </location>
</feature>
<feature type="transmembrane region" description="Helical" evidence="1">
    <location>
        <begin position="265"/>
        <end position="288"/>
    </location>
</feature>
<organism evidence="3 4">
    <name type="scientific">Symbiobacterium thermophilum</name>
    <dbReference type="NCBI Taxonomy" id="2734"/>
    <lineage>
        <taxon>Bacteria</taxon>
        <taxon>Bacillati</taxon>
        <taxon>Bacillota</taxon>
        <taxon>Clostridia</taxon>
        <taxon>Eubacteriales</taxon>
        <taxon>Symbiobacteriaceae</taxon>
        <taxon>Symbiobacterium</taxon>
    </lineage>
</organism>
<feature type="domain" description="AB hydrolase-1" evidence="2">
    <location>
        <begin position="116"/>
        <end position="172"/>
    </location>
</feature>
<dbReference type="Pfam" id="PF00561">
    <property type="entry name" value="Abhydrolase_1"/>
    <property type="match status" value="1"/>
</dbReference>
<name>A0A953I538_SYMTR</name>
<feature type="transmembrane region" description="Helical" evidence="1">
    <location>
        <begin position="231"/>
        <end position="253"/>
    </location>
</feature>
<feature type="transmembrane region" description="Helical" evidence="1">
    <location>
        <begin position="362"/>
        <end position="383"/>
    </location>
</feature>
<feature type="transmembrane region" description="Helical" evidence="1">
    <location>
        <begin position="461"/>
        <end position="479"/>
    </location>
</feature>
<keyword evidence="1" id="KW-1133">Transmembrane helix</keyword>
<dbReference type="AlphaFoldDB" id="A0A953I538"/>
<evidence type="ECO:0000256" key="1">
    <source>
        <dbReference type="SAM" id="Phobius"/>
    </source>
</evidence>
<protein>
    <recommendedName>
        <fullName evidence="2">AB hydrolase-1 domain-containing protein</fullName>
    </recommendedName>
</protein>
<feature type="transmembrane region" description="Helical" evidence="1">
    <location>
        <begin position="403"/>
        <end position="420"/>
    </location>
</feature>
<proteinExistence type="predicted"/>
<evidence type="ECO:0000313" key="3">
    <source>
        <dbReference type="EMBL" id="MBY6277126.1"/>
    </source>
</evidence>
<feature type="transmembrane region" description="Helical" evidence="1">
    <location>
        <begin position="68"/>
        <end position="86"/>
    </location>
</feature>
<keyword evidence="1" id="KW-0472">Membrane</keyword>
<reference evidence="3" key="1">
    <citation type="submission" date="2017-11" db="EMBL/GenBank/DDBJ databases">
        <title>Three new genomes from thermophilic consortium.</title>
        <authorList>
            <person name="Quaggio R."/>
            <person name="Amgarten D."/>
            <person name="Setubal J.C."/>
        </authorList>
    </citation>
    <scope>NUCLEOTIDE SEQUENCE</scope>
    <source>
        <strain evidence="3">ZCTH01-B2</strain>
    </source>
</reference>
<dbReference type="InterPro" id="IPR029058">
    <property type="entry name" value="AB_hydrolase_fold"/>
</dbReference>
<dbReference type="EMBL" id="PIUK01000141">
    <property type="protein sequence ID" value="MBY6277126.1"/>
    <property type="molecule type" value="Genomic_DNA"/>
</dbReference>
<evidence type="ECO:0000259" key="2">
    <source>
        <dbReference type="Pfam" id="PF00561"/>
    </source>
</evidence>
<comment type="caution">
    <text evidence="3">The sequence shown here is derived from an EMBL/GenBank/DDBJ whole genome shotgun (WGS) entry which is preliminary data.</text>
</comment>
<keyword evidence="1" id="KW-0812">Transmembrane</keyword>
<gene>
    <name evidence="3" type="ORF">CWE10_13090</name>
</gene>
<evidence type="ECO:0000313" key="4">
    <source>
        <dbReference type="Proteomes" id="UP000732377"/>
    </source>
</evidence>
<dbReference type="Gene3D" id="3.40.50.1820">
    <property type="entry name" value="alpha/beta hydrolase"/>
    <property type="match status" value="1"/>
</dbReference>
<feature type="transmembrane region" description="Helical" evidence="1">
    <location>
        <begin position="338"/>
        <end position="356"/>
    </location>
</feature>
<dbReference type="InterPro" id="IPR000073">
    <property type="entry name" value="AB_hydrolase_1"/>
</dbReference>
<dbReference type="Proteomes" id="UP000732377">
    <property type="component" value="Unassembled WGS sequence"/>
</dbReference>
<dbReference type="SUPFAM" id="SSF53474">
    <property type="entry name" value="alpha/beta-Hydrolases"/>
    <property type="match status" value="1"/>
</dbReference>